<evidence type="ECO:0000313" key="3">
    <source>
        <dbReference type="EMBL" id="SHK05052.1"/>
    </source>
</evidence>
<dbReference type="EMBL" id="FRAM01000001">
    <property type="protein sequence ID" value="SHK05052.1"/>
    <property type="molecule type" value="Genomic_DNA"/>
</dbReference>
<keyword evidence="1" id="KW-0732">Signal</keyword>
<dbReference type="AlphaFoldDB" id="A0A1M6PB02"/>
<evidence type="ECO:0000259" key="2">
    <source>
        <dbReference type="Pfam" id="PF18962"/>
    </source>
</evidence>
<organism evidence="3 4">
    <name type="scientific">Epilithonimonas mollis</name>
    <dbReference type="NCBI Taxonomy" id="216903"/>
    <lineage>
        <taxon>Bacteria</taxon>
        <taxon>Pseudomonadati</taxon>
        <taxon>Bacteroidota</taxon>
        <taxon>Flavobacteriia</taxon>
        <taxon>Flavobacteriales</taxon>
        <taxon>Weeksellaceae</taxon>
        <taxon>Chryseobacterium group</taxon>
        <taxon>Epilithonimonas</taxon>
    </lineage>
</organism>
<accession>A0A1M6PB02</accession>
<name>A0A1M6PB02_9FLAO</name>
<dbReference type="OrthoDB" id="1228849at2"/>
<dbReference type="NCBIfam" id="TIGR04183">
    <property type="entry name" value="Por_Secre_tail"/>
    <property type="match status" value="1"/>
</dbReference>
<protein>
    <submittedName>
        <fullName evidence="3">Por secretion system C-terminal sorting domain-containing protein</fullName>
    </submittedName>
</protein>
<dbReference type="RefSeq" id="WP_072996671.1">
    <property type="nucleotide sequence ID" value="NZ_FRAM01000001.1"/>
</dbReference>
<proteinExistence type="predicted"/>
<dbReference type="Proteomes" id="UP000184498">
    <property type="component" value="Unassembled WGS sequence"/>
</dbReference>
<dbReference type="STRING" id="216903.SAMN05444371_0972"/>
<dbReference type="Pfam" id="PF18962">
    <property type="entry name" value="Por_Secre_tail"/>
    <property type="match status" value="1"/>
</dbReference>
<keyword evidence="4" id="KW-1185">Reference proteome</keyword>
<feature type="domain" description="Secretion system C-terminal sorting" evidence="2">
    <location>
        <begin position="244"/>
        <end position="313"/>
    </location>
</feature>
<gene>
    <name evidence="3" type="ORF">SAMN05444371_0972</name>
</gene>
<evidence type="ECO:0000313" key="4">
    <source>
        <dbReference type="Proteomes" id="UP000184498"/>
    </source>
</evidence>
<dbReference type="InterPro" id="IPR026444">
    <property type="entry name" value="Secre_tail"/>
</dbReference>
<evidence type="ECO:0000256" key="1">
    <source>
        <dbReference type="ARBA" id="ARBA00022729"/>
    </source>
</evidence>
<reference evidence="4" key="1">
    <citation type="submission" date="2016-11" db="EMBL/GenBank/DDBJ databases">
        <authorList>
            <person name="Varghese N."/>
            <person name="Submissions S."/>
        </authorList>
    </citation>
    <scope>NUCLEOTIDE SEQUENCE [LARGE SCALE GENOMIC DNA]</scope>
    <source>
        <strain evidence="4">DSM 18016</strain>
    </source>
</reference>
<sequence length="315" mass="34929">MKKIVFFLSALGSVFYYSQTPGYGKSVSNAVSGNIKSSPKIQTKSESCNAVVINDTDEQNGVFIIGNSGQKAAVDIPIAANQTININSIVVTLASKLPPTLVNFVFYNNVLSTPEDPEDPRRNIPHQQIFEVTDSTIESYEDVGYEPLHEFVVRKIKVKLKTPILLNGTMSDGRIWMSTISDANAWATTAHYETGEGVIGESLAMGSNNYNWFQLLNQECLYELEAECDVLNVADVKNNSNVSIYPNPAQDYFEYKGFENLKIVSTNIYASDGKLVKTDNFNKPKINVSNLKSGVYFIQTKTLNGNTFTNKLIKK</sequence>